<dbReference type="Proteomes" id="UP000654370">
    <property type="component" value="Unassembled WGS sequence"/>
</dbReference>
<gene>
    <name evidence="3" type="ORF">INT43_001261</name>
</gene>
<protein>
    <submittedName>
        <fullName evidence="3">Uncharacterized protein</fullName>
    </submittedName>
</protein>
<dbReference type="AlphaFoldDB" id="A0A8H7UDM4"/>
<comment type="caution">
    <text evidence="3">The sequence shown here is derived from an EMBL/GenBank/DDBJ whole genome shotgun (WGS) entry which is preliminary data.</text>
</comment>
<reference evidence="3" key="1">
    <citation type="submission" date="2020-12" db="EMBL/GenBank/DDBJ databases">
        <title>Metabolic potential, ecology and presence of endohyphal bacteria is reflected in genomic diversity of Mucoromycotina.</title>
        <authorList>
            <person name="Muszewska A."/>
            <person name="Okrasinska A."/>
            <person name="Steczkiewicz K."/>
            <person name="Drgas O."/>
            <person name="Orlowska M."/>
            <person name="Perlinska-Lenart U."/>
            <person name="Aleksandrzak-Piekarczyk T."/>
            <person name="Szatraj K."/>
            <person name="Zielenkiewicz U."/>
            <person name="Pilsyk S."/>
            <person name="Malc E."/>
            <person name="Mieczkowski P."/>
            <person name="Kruszewska J.S."/>
            <person name="Biernat P."/>
            <person name="Pawlowska J."/>
        </authorList>
    </citation>
    <scope>NUCLEOTIDE SEQUENCE</scope>
    <source>
        <strain evidence="3">WA0000067209</strain>
    </source>
</reference>
<evidence type="ECO:0000313" key="4">
    <source>
        <dbReference type="Proteomes" id="UP000654370"/>
    </source>
</evidence>
<proteinExistence type="predicted"/>
<feature type="region of interest" description="Disordered" evidence="2">
    <location>
        <begin position="1"/>
        <end position="23"/>
    </location>
</feature>
<sequence>MQTQQSNVYNQIPKKPKIKTDNGQSYNLSQSLVREAGLPILHIEPGQSNHQRREIRHCVSSQPIYSSMLSVLETELQRSPSMTSRCTHSLSPCPSDGESFSSSLTDIRNSTLGMFDTVQAALVRAEQAEKKAEANLTKWRTAVVELDRLRDENLLVRNRFENIEAECMRLRTLLDDVQSSCSTSATDDTPPSVASSSTLKKMLLSKLNRRARTISSGIISAFQISHKS</sequence>
<accession>A0A8H7UDM4</accession>
<evidence type="ECO:0000313" key="3">
    <source>
        <dbReference type="EMBL" id="KAG2175614.1"/>
    </source>
</evidence>
<dbReference type="OrthoDB" id="2421566at2759"/>
<feature type="coiled-coil region" evidence="1">
    <location>
        <begin position="115"/>
        <end position="166"/>
    </location>
</feature>
<organism evidence="3 4">
    <name type="scientific">Mortierella isabellina</name>
    <name type="common">Filamentous fungus</name>
    <name type="synonym">Umbelopsis isabellina</name>
    <dbReference type="NCBI Taxonomy" id="91625"/>
    <lineage>
        <taxon>Eukaryota</taxon>
        <taxon>Fungi</taxon>
        <taxon>Fungi incertae sedis</taxon>
        <taxon>Mucoromycota</taxon>
        <taxon>Mucoromycotina</taxon>
        <taxon>Umbelopsidomycetes</taxon>
        <taxon>Umbelopsidales</taxon>
        <taxon>Umbelopsidaceae</taxon>
        <taxon>Umbelopsis</taxon>
    </lineage>
</organism>
<evidence type="ECO:0000256" key="1">
    <source>
        <dbReference type="SAM" id="Coils"/>
    </source>
</evidence>
<evidence type="ECO:0000256" key="2">
    <source>
        <dbReference type="SAM" id="MobiDB-lite"/>
    </source>
</evidence>
<keyword evidence="1" id="KW-0175">Coiled coil</keyword>
<keyword evidence="4" id="KW-1185">Reference proteome</keyword>
<dbReference type="EMBL" id="JAEPQZ010000011">
    <property type="protein sequence ID" value="KAG2175614.1"/>
    <property type="molecule type" value="Genomic_DNA"/>
</dbReference>
<name>A0A8H7UDM4_MORIS</name>
<feature type="compositionally biased region" description="Polar residues" evidence="2">
    <location>
        <begin position="1"/>
        <end position="10"/>
    </location>
</feature>